<feature type="transmembrane region" description="Helical" evidence="8">
    <location>
        <begin position="258"/>
        <end position="278"/>
    </location>
</feature>
<comment type="subcellular location">
    <subcellularLocation>
        <location evidence="1 8">Cell membrane</location>
        <topology evidence="1 8">Multi-pass membrane protein</topology>
    </subcellularLocation>
</comment>
<dbReference type="Pfam" id="PF00528">
    <property type="entry name" value="BPD_transp_1"/>
    <property type="match status" value="1"/>
</dbReference>
<evidence type="ECO:0000256" key="5">
    <source>
        <dbReference type="ARBA" id="ARBA00022692"/>
    </source>
</evidence>
<dbReference type="InterPro" id="IPR035906">
    <property type="entry name" value="MetI-like_sf"/>
</dbReference>
<dbReference type="CDD" id="cd06261">
    <property type="entry name" value="TM_PBP2"/>
    <property type="match status" value="1"/>
</dbReference>
<evidence type="ECO:0000313" key="11">
    <source>
        <dbReference type="Proteomes" id="UP000019276"/>
    </source>
</evidence>
<evidence type="ECO:0000256" key="6">
    <source>
        <dbReference type="ARBA" id="ARBA00022989"/>
    </source>
</evidence>
<dbReference type="SUPFAM" id="SSF161098">
    <property type="entry name" value="MetI-like"/>
    <property type="match status" value="1"/>
</dbReference>
<feature type="transmembrane region" description="Helical" evidence="8">
    <location>
        <begin position="75"/>
        <end position="96"/>
    </location>
</feature>
<dbReference type="GO" id="GO:0055085">
    <property type="term" value="P:transmembrane transport"/>
    <property type="evidence" value="ECO:0007669"/>
    <property type="project" value="InterPro"/>
</dbReference>
<dbReference type="AlphaFoldDB" id="W7QIH4"/>
<protein>
    <submittedName>
        <fullName evidence="10">Spermidine/putrescine ABC transporter membrane protein</fullName>
    </submittedName>
</protein>
<dbReference type="PROSITE" id="PS50928">
    <property type="entry name" value="ABC_TM1"/>
    <property type="match status" value="1"/>
</dbReference>
<dbReference type="RefSeq" id="WP_051479942.1">
    <property type="nucleotide sequence ID" value="NZ_ARZY01000038.1"/>
</dbReference>
<feature type="transmembrane region" description="Helical" evidence="8">
    <location>
        <begin position="150"/>
        <end position="176"/>
    </location>
</feature>
<evidence type="ECO:0000256" key="4">
    <source>
        <dbReference type="ARBA" id="ARBA00022475"/>
    </source>
</evidence>
<dbReference type="Gene3D" id="1.10.3720.10">
    <property type="entry name" value="MetI-like"/>
    <property type="match status" value="1"/>
</dbReference>
<feature type="transmembrane region" description="Helical" evidence="8">
    <location>
        <begin position="12"/>
        <end position="38"/>
    </location>
</feature>
<keyword evidence="3 8" id="KW-0813">Transport</keyword>
<dbReference type="Proteomes" id="UP000019276">
    <property type="component" value="Unassembled WGS sequence"/>
</dbReference>
<evidence type="ECO:0000259" key="9">
    <source>
        <dbReference type="PROSITE" id="PS50928"/>
    </source>
</evidence>
<evidence type="ECO:0000313" key="10">
    <source>
        <dbReference type="EMBL" id="EWH08727.1"/>
    </source>
</evidence>
<comment type="similarity">
    <text evidence="2">Belongs to the binding-protein-dependent transport system permease family. CysTW subfamily.</text>
</comment>
<feature type="domain" description="ABC transmembrane type-1" evidence="9">
    <location>
        <begin position="71"/>
        <end position="277"/>
    </location>
</feature>
<keyword evidence="7 8" id="KW-0472">Membrane</keyword>
<dbReference type="PANTHER" id="PTHR42929:SF1">
    <property type="entry name" value="INNER MEMBRANE ABC TRANSPORTER PERMEASE PROTEIN YDCU-RELATED"/>
    <property type="match status" value="1"/>
</dbReference>
<keyword evidence="4" id="KW-1003">Cell membrane</keyword>
<evidence type="ECO:0000256" key="3">
    <source>
        <dbReference type="ARBA" id="ARBA00022448"/>
    </source>
</evidence>
<keyword evidence="5 8" id="KW-0812">Transmembrane</keyword>
<evidence type="ECO:0000256" key="2">
    <source>
        <dbReference type="ARBA" id="ARBA00007069"/>
    </source>
</evidence>
<reference evidence="10 11" key="1">
    <citation type="journal article" date="2014" name="Genome Announc.">
        <title>Draft Genome Sequence of the Agar-Degrading Bacterium Catenovulum sp. Strain DS-2, Isolated from Intestines of Haliotis diversicolor.</title>
        <authorList>
            <person name="Shan D."/>
            <person name="Li X."/>
            <person name="Gu Z."/>
            <person name="Wei G."/>
            <person name="Gao Z."/>
            <person name="Shao Z."/>
        </authorList>
    </citation>
    <scope>NUCLEOTIDE SEQUENCE [LARGE SCALE GENOMIC DNA]</scope>
    <source>
        <strain evidence="10 11">DS-2</strain>
    </source>
</reference>
<evidence type="ECO:0000256" key="1">
    <source>
        <dbReference type="ARBA" id="ARBA00004651"/>
    </source>
</evidence>
<dbReference type="GO" id="GO:0005886">
    <property type="term" value="C:plasma membrane"/>
    <property type="evidence" value="ECO:0007669"/>
    <property type="project" value="UniProtKB-SubCell"/>
</dbReference>
<accession>W7QIH4</accession>
<keyword evidence="11" id="KW-1185">Reference proteome</keyword>
<comment type="caution">
    <text evidence="10">The sequence shown here is derived from an EMBL/GenBank/DDBJ whole genome shotgun (WGS) entry which is preliminary data.</text>
</comment>
<gene>
    <name evidence="10" type="primary">potB</name>
    <name evidence="10" type="ORF">DS2_15874</name>
</gene>
<dbReference type="NCBIfam" id="NF007044">
    <property type="entry name" value="PRK09497.1"/>
    <property type="match status" value="1"/>
</dbReference>
<dbReference type="PATRIC" id="fig|1328313.3.peg.3243"/>
<sequence>MKLNNFTFNCGIFKCLAIGLASLWLTLFVFFPSVLVMITSFLTRDPQNTVALPVNIANYQKAFDPLYLQVFLDSLTMSVLATICCLLIAYPFALAISKLDKRLQAIALFLMIVPFWTNSLVRTYAIQFILGKQGLINKALLALDAIDKPLQLMYTQGAVIIGLCYILLPFMVLPLFSSLEKLDSKLQLAAQDLGANAWQRFWHITIPLTMPGIVAGCLMVLLPSMGMYYIADLLGGAKNLLLGNVIKTQFLNTRDWPFGSAFSVLLMLLLAFMLWLYFRAAKFANKQGGLGDANF</sequence>
<feature type="transmembrane region" description="Helical" evidence="8">
    <location>
        <begin position="108"/>
        <end position="130"/>
    </location>
</feature>
<dbReference type="EMBL" id="ARZY01000038">
    <property type="protein sequence ID" value="EWH08727.1"/>
    <property type="molecule type" value="Genomic_DNA"/>
</dbReference>
<dbReference type="InterPro" id="IPR000515">
    <property type="entry name" value="MetI-like"/>
</dbReference>
<dbReference type="eggNOG" id="COG1176">
    <property type="taxonomic scope" value="Bacteria"/>
</dbReference>
<proteinExistence type="inferred from homology"/>
<dbReference type="PANTHER" id="PTHR42929">
    <property type="entry name" value="INNER MEMBRANE ABC TRANSPORTER PERMEASE PROTEIN YDCU-RELATED-RELATED"/>
    <property type="match status" value="1"/>
</dbReference>
<evidence type="ECO:0000256" key="8">
    <source>
        <dbReference type="RuleBase" id="RU363032"/>
    </source>
</evidence>
<name>W7QIH4_9ALTE</name>
<feature type="transmembrane region" description="Helical" evidence="8">
    <location>
        <begin position="208"/>
        <end position="231"/>
    </location>
</feature>
<organism evidence="10 11">
    <name type="scientific">Catenovulum agarivorans DS-2</name>
    <dbReference type="NCBI Taxonomy" id="1328313"/>
    <lineage>
        <taxon>Bacteria</taxon>
        <taxon>Pseudomonadati</taxon>
        <taxon>Pseudomonadota</taxon>
        <taxon>Gammaproteobacteria</taxon>
        <taxon>Alteromonadales</taxon>
        <taxon>Alteromonadaceae</taxon>
        <taxon>Catenovulum</taxon>
    </lineage>
</organism>
<keyword evidence="6 8" id="KW-1133">Transmembrane helix</keyword>
<evidence type="ECO:0000256" key="7">
    <source>
        <dbReference type="ARBA" id="ARBA00023136"/>
    </source>
</evidence>
<dbReference type="STRING" id="1328313.DS2_15874"/>